<dbReference type="GO" id="GO:0005634">
    <property type="term" value="C:nucleus"/>
    <property type="evidence" value="ECO:0007669"/>
    <property type="project" value="TreeGrafter"/>
</dbReference>
<dbReference type="EMBL" id="JACEGQ020000008">
    <property type="protein sequence ID" value="KAH8499810.1"/>
    <property type="molecule type" value="Genomic_DNA"/>
</dbReference>
<keyword evidence="1 3" id="KW-0547">Nucleotide-binding</keyword>
<dbReference type="PROSITE" id="PS50011">
    <property type="entry name" value="PROTEIN_KINASE_DOM"/>
    <property type="match status" value="1"/>
</dbReference>
<feature type="domain" description="Protein kinase" evidence="5">
    <location>
        <begin position="113"/>
        <end position="371"/>
    </location>
</feature>
<feature type="region of interest" description="Disordered" evidence="4">
    <location>
        <begin position="40"/>
        <end position="81"/>
    </location>
</feature>
<dbReference type="AlphaFoldDB" id="A0A8T2Y416"/>
<dbReference type="InterPro" id="IPR011009">
    <property type="entry name" value="Kinase-like_dom_sf"/>
</dbReference>
<gene>
    <name evidence="6" type="ORF">H0E87_015162</name>
</gene>
<keyword evidence="2 3" id="KW-0067">ATP-binding</keyword>
<evidence type="ECO:0000256" key="2">
    <source>
        <dbReference type="ARBA" id="ARBA00022840"/>
    </source>
</evidence>
<dbReference type="Proteomes" id="UP000807159">
    <property type="component" value="Chromosome 8"/>
</dbReference>
<feature type="binding site" evidence="3">
    <location>
        <position position="142"/>
    </location>
    <ligand>
        <name>ATP</name>
        <dbReference type="ChEBI" id="CHEBI:30616"/>
    </ligand>
</feature>
<dbReference type="Gene3D" id="3.30.200.20">
    <property type="entry name" value="Phosphorylase Kinase, domain 1"/>
    <property type="match status" value="1"/>
</dbReference>
<dbReference type="PROSITE" id="PS00107">
    <property type="entry name" value="PROTEIN_KINASE_ATP"/>
    <property type="match status" value="1"/>
</dbReference>
<evidence type="ECO:0000256" key="3">
    <source>
        <dbReference type="PROSITE-ProRule" id="PRU10141"/>
    </source>
</evidence>
<organism evidence="6 7">
    <name type="scientific">Populus deltoides</name>
    <name type="common">Eastern poplar</name>
    <name type="synonym">Eastern cottonwood</name>
    <dbReference type="NCBI Taxonomy" id="3696"/>
    <lineage>
        <taxon>Eukaryota</taxon>
        <taxon>Viridiplantae</taxon>
        <taxon>Streptophyta</taxon>
        <taxon>Embryophyta</taxon>
        <taxon>Tracheophyta</taxon>
        <taxon>Spermatophyta</taxon>
        <taxon>Magnoliopsida</taxon>
        <taxon>eudicotyledons</taxon>
        <taxon>Gunneridae</taxon>
        <taxon>Pentapetalae</taxon>
        <taxon>rosids</taxon>
        <taxon>fabids</taxon>
        <taxon>Malpighiales</taxon>
        <taxon>Salicaceae</taxon>
        <taxon>Saliceae</taxon>
        <taxon>Populus</taxon>
    </lineage>
</organism>
<dbReference type="GO" id="GO:0008353">
    <property type="term" value="F:RNA polymerase II CTD heptapeptide repeat kinase activity"/>
    <property type="evidence" value="ECO:0007669"/>
    <property type="project" value="TreeGrafter"/>
</dbReference>
<dbReference type="GO" id="GO:0005524">
    <property type="term" value="F:ATP binding"/>
    <property type="evidence" value="ECO:0007669"/>
    <property type="project" value="UniProtKB-UniRule"/>
</dbReference>
<dbReference type="GO" id="GO:0000307">
    <property type="term" value="C:cyclin-dependent protein kinase holoenzyme complex"/>
    <property type="evidence" value="ECO:0007669"/>
    <property type="project" value="TreeGrafter"/>
</dbReference>
<evidence type="ECO:0000256" key="4">
    <source>
        <dbReference type="SAM" id="MobiDB-lite"/>
    </source>
</evidence>
<dbReference type="Gene3D" id="1.10.510.10">
    <property type="entry name" value="Transferase(Phosphotransferase) domain 1"/>
    <property type="match status" value="1"/>
</dbReference>
<evidence type="ECO:0000256" key="1">
    <source>
        <dbReference type="ARBA" id="ARBA00022741"/>
    </source>
</evidence>
<feature type="compositionally biased region" description="Low complexity" evidence="4">
    <location>
        <begin position="426"/>
        <end position="440"/>
    </location>
</feature>
<evidence type="ECO:0000259" key="5">
    <source>
        <dbReference type="PROSITE" id="PS50011"/>
    </source>
</evidence>
<dbReference type="PANTHER" id="PTHR24056">
    <property type="entry name" value="CELL DIVISION PROTEIN KINASE"/>
    <property type="match status" value="1"/>
</dbReference>
<feature type="compositionally biased region" description="Basic and acidic residues" evidence="4">
    <location>
        <begin position="45"/>
        <end position="59"/>
    </location>
</feature>
<accession>A0A8T2Y416</accession>
<dbReference type="FunFam" id="3.30.200.20:FF:000021">
    <property type="entry name" value="probable serine/threonine-protein kinase At1g54610"/>
    <property type="match status" value="1"/>
</dbReference>
<sequence>MGCVFGKELNAKKCAVQREGGGGERRREVEVGVAKAEENEVCNGENEKGNNNDVVEERRRREKRNRSSKPNPRLGNAPKHIHGEQVAAGWPSWLSAVAGEAINGWTPRRADTFEKLDKIGQGTYSNVYKARDTLTGKIVALKKVRFDNLEPESVKFMAREILILRRLDHPNVVKLEGLVTSRMSCSLYLVFEYMEHDLAGLAASPNIKFTEPQAQIFLLAMMECSKLLTLGWLPFFDPNHKQPMTSRVVTLWYRPPELLLGATDYGVGVDLWSAGCILAELLAGKPIMPGRTEVEQLHKIFKLCGSPSEEYWKKSKLPHATIFKPQQSYKRCIAETFKDFPPSSLPLIETLLAIDPAERRTATAALRSEFFTTKPYACDPSSLPKYPPSKEMDAKLRDEESRRLRAVGKASADGMKKARSRDRVARANPAPEANAELQANLDRRRLITHANAKSKSEKFPPPHQDGTLGYPLGSSHHIDPVFDPPDVPFSTTNFSYSKAHIQTWSGPLVDPAAVGAPKRKKQR</sequence>
<dbReference type="Pfam" id="PF00069">
    <property type="entry name" value="Pkinase"/>
    <property type="match status" value="2"/>
</dbReference>
<dbReference type="InterPro" id="IPR017441">
    <property type="entry name" value="Protein_kinase_ATP_BS"/>
</dbReference>
<evidence type="ECO:0000313" key="6">
    <source>
        <dbReference type="EMBL" id="KAH8499810.1"/>
    </source>
</evidence>
<protein>
    <recommendedName>
        <fullName evidence="5">Protein kinase domain-containing protein</fullName>
    </recommendedName>
</protein>
<dbReference type="SUPFAM" id="SSF56112">
    <property type="entry name" value="Protein kinase-like (PK-like)"/>
    <property type="match status" value="1"/>
</dbReference>
<dbReference type="PANTHER" id="PTHR24056:SF176">
    <property type="entry name" value="OS01G0367700 PROTEIN"/>
    <property type="match status" value="1"/>
</dbReference>
<dbReference type="InterPro" id="IPR050108">
    <property type="entry name" value="CDK"/>
</dbReference>
<comment type="caution">
    <text evidence="6">The sequence shown here is derived from an EMBL/GenBank/DDBJ whole genome shotgun (WGS) entry which is preliminary data.</text>
</comment>
<reference evidence="6" key="1">
    <citation type="journal article" date="2021" name="J. Hered.">
        <title>Genome Assembly of Salicaceae Populus deltoides (Eastern Cottonwood) I-69 Based on Nanopore Sequencing and Hi-C Technologies.</title>
        <authorList>
            <person name="Bai S."/>
            <person name="Wu H."/>
            <person name="Zhang J."/>
            <person name="Pan Z."/>
            <person name="Zhao W."/>
            <person name="Li Z."/>
            <person name="Tong C."/>
        </authorList>
    </citation>
    <scope>NUCLEOTIDE SEQUENCE</scope>
    <source>
        <tissue evidence="6">Leaf</tissue>
    </source>
</reference>
<proteinExistence type="predicted"/>
<keyword evidence="7" id="KW-1185">Reference proteome</keyword>
<feature type="region of interest" description="Disordered" evidence="4">
    <location>
        <begin position="405"/>
        <end position="484"/>
    </location>
</feature>
<name>A0A8T2Y416_POPDE</name>
<dbReference type="InterPro" id="IPR000719">
    <property type="entry name" value="Prot_kinase_dom"/>
</dbReference>
<evidence type="ECO:0000313" key="7">
    <source>
        <dbReference type="Proteomes" id="UP000807159"/>
    </source>
</evidence>
<dbReference type="GO" id="GO:0032968">
    <property type="term" value="P:positive regulation of transcription elongation by RNA polymerase II"/>
    <property type="evidence" value="ECO:0007669"/>
    <property type="project" value="TreeGrafter"/>
</dbReference>